<dbReference type="PANTHER" id="PTHR42837">
    <property type="entry name" value="REGULATOR OF SIGMA-E PROTEASE RSEP"/>
    <property type="match status" value="1"/>
</dbReference>
<comment type="caution">
    <text evidence="14">The sequence shown here is derived from an EMBL/GenBank/DDBJ whole genome shotgun (WGS) entry which is preliminary data.</text>
</comment>
<dbReference type="GO" id="GO:0006508">
    <property type="term" value="P:proteolysis"/>
    <property type="evidence" value="ECO:0007669"/>
    <property type="project" value="UniProtKB-KW"/>
</dbReference>
<evidence type="ECO:0000256" key="4">
    <source>
        <dbReference type="ARBA" id="ARBA00022670"/>
    </source>
</evidence>
<dbReference type="InterPro" id="IPR041489">
    <property type="entry name" value="PDZ_6"/>
</dbReference>
<dbReference type="PANTHER" id="PTHR42837:SF2">
    <property type="entry name" value="MEMBRANE METALLOPROTEASE ARASP2, CHLOROPLASTIC-RELATED"/>
    <property type="match status" value="1"/>
</dbReference>
<feature type="domain" description="PDZ" evidence="13">
    <location>
        <begin position="184"/>
        <end position="230"/>
    </location>
</feature>
<feature type="transmembrane region" description="Helical" evidence="11">
    <location>
        <begin position="354"/>
        <end position="374"/>
    </location>
</feature>
<dbReference type="Pfam" id="PF17820">
    <property type="entry name" value="PDZ_6"/>
    <property type="match status" value="1"/>
</dbReference>
<dbReference type="GO" id="GO:0004222">
    <property type="term" value="F:metalloendopeptidase activity"/>
    <property type="evidence" value="ECO:0007669"/>
    <property type="project" value="InterPro"/>
</dbReference>
<evidence type="ECO:0000259" key="13">
    <source>
        <dbReference type="Pfam" id="PF17820"/>
    </source>
</evidence>
<evidence type="ECO:0000256" key="9">
    <source>
        <dbReference type="ARBA" id="ARBA00023049"/>
    </source>
</evidence>
<evidence type="ECO:0000256" key="11">
    <source>
        <dbReference type="SAM" id="Phobius"/>
    </source>
</evidence>
<dbReference type="Gene3D" id="2.30.42.10">
    <property type="match status" value="1"/>
</dbReference>
<keyword evidence="8 11" id="KW-1133">Transmembrane helix</keyword>
<comment type="cofactor">
    <cofactor evidence="1">
        <name>Zn(2+)</name>
        <dbReference type="ChEBI" id="CHEBI:29105"/>
    </cofactor>
</comment>
<dbReference type="CDD" id="cd06163">
    <property type="entry name" value="S2P-M50_PDZ_RseP-like"/>
    <property type="match status" value="1"/>
</dbReference>
<keyword evidence="6" id="KW-0378">Hydrolase</keyword>
<organism evidence="14 15">
    <name type="scientific">Luteipulveratus halotolerans</name>
    <dbReference type="NCBI Taxonomy" id="1631356"/>
    <lineage>
        <taxon>Bacteria</taxon>
        <taxon>Bacillati</taxon>
        <taxon>Actinomycetota</taxon>
        <taxon>Actinomycetes</taxon>
        <taxon>Micrococcales</taxon>
        <taxon>Dermacoccaceae</taxon>
        <taxon>Luteipulveratus</taxon>
    </lineage>
</organism>
<dbReference type="PATRIC" id="fig|1631356.3.peg.2130"/>
<reference evidence="15" key="1">
    <citation type="submission" date="2015-03" db="EMBL/GenBank/DDBJ databases">
        <title>Luteipulveratus halotolerans sp. nov., a novel actinobacterium (Dermacoccaceae) from Sarawak, Malaysia.</title>
        <authorList>
            <person name="Juboi H."/>
            <person name="Basik A."/>
            <person name="Shamsul S.S."/>
            <person name="Arnold P."/>
            <person name="Schmitt E.K."/>
            <person name="Sanglier J.-J."/>
            <person name="Yeo T."/>
        </authorList>
    </citation>
    <scope>NUCLEOTIDE SEQUENCE [LARGE SCALE GENOMIC DNA]</scope>
    <source>
        <strain evidence="15">C296001</strain>
    </source>
</reference>
<evidence type="ECO:0000259" key="12">
    <source>
        <dbReference type="Pfam" id="PF02163"/>
    </source>
</evidence>
<evidence type="ECO:0000256" key="5">
    <source>
        <dbReference type="ARBA" id="ARBA00022692"/>
    </source>
</evidence>
<dbReference type="InterPro" id="IPR004387">
    <property type="entry name" value="Pept_M50_Zn"/>
</dbReference>
<keyword evidence="5 11" id="KW-0812">Transmembrane</keyword>
<keyword evidence="9 14" id="KW-0482">Metalloprotease</keyword>
<dbReference type="SUPFAM" id="SSF50156">
    <property type="entry name" value="PDZ domain-like"/>
    <property type="match status" value="1"/>
</dbReference>
<evidence type="ECO:0000313" key="15">
    <source>
        <dbReference type="Proteomes" id="UP000037397"/>
    </source>
</evidence>
<accession>A0A0L6CIJ8</accession>
<keyword evidence="7" id="KW-0862">Zinc</keyword>
<evidence type="ECO:0000256" key="10">
    <source>
        <dbReference type="ARBA" id="ARBA00023136"/>
    </source>
</evidence>
<dbReference type="OrthoDB" id="9782003at2"/>
<protein>
    <submittedName>
        <fullName evidence="14">Zinc metalloprotease</fullName>
    </submittedName>
</protein>
<evidence type="ECO:0000256" key="6">
    <source>
        <dbReference type="ARBA" id="ARBA00022801"/>
    </source>
</evidence>
<comment type="similarity">
    <text evidence="3">Belongs to the peptidase M50B family.</text>
</comment>
<evidence type="ECO:0000256" key="1">
    <source>
        <dbReference type="ARBA" id="ARBA00001947"/>
    </source>
</evidence>
<name>A0A0L6CIJ8_9MICO</name>
<evidence type="ECO:0000256" key="2">
    <source>
        <dbReference type="ARBA" id="ARBA00004141"/>
    </source>
</evidence>
<evidence type="ECO:0000256" key="3">
    <source>
        <dbReference type="ARBA" id="ARBA00007931"/>
    </source>
</evidence>
<dbReference type="STRING" id="1631356.VV01_10915"/>
<dbReference type="Pfam" id="PF02163">
    <property type="entry name" value="Peptidase_M50"/>
    <property type="match status" value="1"/>
</dbReference>
<dbReference type="Proteomes" id="UP000037397">
    <property type="component" value="Unassembled WGS sequence"/>
</dbReference>
<gene>
    <name evidence="14" type="ORF">VV01_10915</name>
</gene>
<evidence type="ECO:0000256" key="7">
    <source>
        <dbReference type="ARBA" id="ARBA00022833"/>
    </source>
</evidence>
<keyword evidence="4 14" id="KW-0645">Protease</keyword>
<feature type="transmembrane region" description="Helical" evidence="11">
    <location>
        <begin position="125"/>
        <end position="152"/>
    </location>
</feature>
<dbReference type="InterPro" id="IPR036034">
    <property type="entry name" value="PDZ_sf"/>
</dbReference>
<keyword evidence="10 11" id="KW-0472">Membrane</keyword>
<sequence>MFLLGVLIVAIGVALSIALHEIGHLVPAKKFGVKVTQYMVGFGPTIWSRRRGDTEYGVKAIPLGGYIRMIGMLPPRREDPEGRLRATSTGRMSQMADAAREDSFDEIKPGDEDRVFYKLPVHQKVVIMLGGPFMNLVIAAVLLVVIACGVGLPKQVSASIASVNECLPVQVSQSQKATCTDADRSPAWKAGIKPGDVVVSVAGTPVSTTQETTREIRKYADRAIPVVVRRAGVEQTLTVTPARREMPKVDADGAEVLTMSGETVTEQVGVIGTSIGGTYRTERASLTEAPGIIGEGLAKTASVFLRIPQKMVGVANAAFGDGKRDTNGPISVVGVGRVAGEAADTKDVGFGDKIVFLLGLLASLNLALFVFNLIPLLPLDGGHVAGALWEGVKRMIARARGIEGPVYADVTKALPVAYTVSIVLIVMSVLLIYADIVNPIKLGN</sequence>
<proteinExistence type="inferred from homology"/>
<feature type="transmembrane region" description="Helical" evidence="11">
    <location>
        <begin position="416"/>
        <end position="434"/>
    </location>
</feature>
<feature type="domain" description="Peptidase M50" evidence="12">
    <location>
        <begin position="10"/>
        <end position="401"/>
    </location>
</feature>
<dbReference type="EMBL" id="LAIR01000002">
    <property type="protein sequence ID" value="KNX37544.1"/>
    <property type="molecule type" value="Genomic_DNA"/>
</dbReference>
<dbReference type="InterPro" id="IPR008915">
    <property type="entry name" value="Peptidase_M50"/>
</dbReference>
<evidence type="ECO:0000313" key="14">
    <source>
        <dbReference type="EMBL" id="KNX37544.1"/>
    </source>
</evidence>
<dbReference type="RefSeq" id="WP_050669906.1">
    <property type="nucleotide sequence ID" value="NZ_LAIR01000002.1"/>
</dbReference>
<keyword evidence="15" id="KW-1185">Reference proteome</keyword>
<dbReference type="GO" id="GO:0016020">
    <property type="term" value="C:membrane"/>
    <property type="evidence" value="ECO:0007669"/>
    <property type="project" value="UniProtKB-SubCell"/>
</dbReference>
<comment type="subcellular location">
    <subcellularLocation>
        <location evidence="2">Membrane</location>
        <topology evidence="2">Multi-pass membrane protein</topology>
    </subcellularLocation>
</comment>
<dbReference type="AlphaFoldDB" id="A0A0L6CIJ8"/>
<evidence type="ECO:0000256" key="8">
    <source>
        <dbReference type="ARBA" id="ARBA00022989"/>
    </source>
</evidence>